<dbReference type="InterPro" id="IPR050471">
    <property type="entry name" value="AB_hydrolase"/>
</dbReference>
<dbReference type="AlphaFoldDB" id="A0AAV1ING2"/>
<evidence type="ECO:0000259" key="2">
    <source>
        <dbReference type="Pfam" id="PF00561"/>
    </source>
</evidence>
<accession>A0AAV1ING2</accession>
<reference evidence="3 4" key="1">
    <citation type="submission" date="2023-10" db="EMBL/GenBank/DDBJ databases">
        <authorList>
            <person name="Maclean D."/>
            <person name="Macfadyen A."/>
        </authorList>
    </citation>
    <scope>NUCLEOTIDE SEQUENCE [LARGE SCALE GENOMIC DNA]</scope>
</reference>
<name>A0AAV1ING2_9CHLO</name>
<protein>
    <recommendedName>
        <fullName evidence="2">AB hydrolase-1 domain-containing protein</fullName>
    </recommendedName>
</protein>
<evidence type="ECO:0000256" key="1">
    <source>
        <dbReference type="SAM" id="MobiDB-lite"/>
    </source>
</evidence>
<organism evidence="3 4">
    <name type="scientific">Coccomyxa viridis</name>
    <dbReference type="NCBI Taxonomy" id="1274662"/>
    <lineage>
        <taxon>Eukaryota</taxon>
        <taxon>Viridiplantae</taxon>
        <taxon>Chlorophyta</taxon>
        <taxon>core chlorophytes</taxon>
        <taxon>Trebouxiophyceae</taxon>
        <taxon>Trebouxiophyceae incertae sedis</taxon>
        <taxon>Coccomyxaceae</taxon>
        <taxon>Coccomyxa</taxon>
    </lineage>
</organism>
<dbReference type="EMBL" id="CAUYUE010000017">
    <property type="protein sequence ID" value="CAK0787655.1"/>
    <property type="molecule type" value="Genomic_DNA"/>
</dbReference>
<comment type="caution">
    <text evidence="3">The sequence shown here is derived from an EMBL/GenBank/DDBJ whole genome shotgun (WGS) entry which is preliminary data.</text>
</comment>
<dbReference type="Pfam" id="PF00561">
    <property type="entry name" value="Abhydrolase_1"/>
    <property type="match status" value="1"/>
</dbReference>
<dbReference type="Gene3D" id="3.40.50.1820">
    <property type="entry name" value="alpha/beta hydrolase"/>
    <property type="match status" value="1"/>
</dbReference>
<proteinExistence type="predicted"/>
<evidence type="ECO:0000313" key="4">
    <source>
        <dbReference type="Proteomes" id="UP001314263"/>
    </source>
</evidence>
<dbReference type="InterPro" id="IPR000073">
    <property type="entry name" value="AB_hydrolase_1"/>
</dbReference>
<feature type="region of interest" description="Disordered" evidence="1">
    <location>
        <begin position="348"/>
        <end position="370"/>
    </location>
</feature>
<feature type="domain" description="AB hydrolase-1" evidence="2">
    <location>
        <begin position="36"/>
        <end position="284"/>
    </location>
</feature>
<dbReference type="InterPro" id="IPR000639">
    <property type="entry name" value="Epox_hydrolase-like"/>
</dbReference>
<dbReference type="Proteomes" id="UP001314263">
    <property type="component" value="Unassembled WGS sequence"/>
</dbReference>
<dbReference type="PRINTS" id="PR00412">
    <property type="entry name" value="EPOXHYDRLASE"/>
</dbReference>
<dbReference type="InterPro" id="IPR029058">
    <property type="entry name" value="AB_hydrolase_fold"/>
</dbReference>
<gene>
    <name evidence="3" type="ORF">CVIRNUC_010877</name>
</gene>
<keyword evidence="4" id="KW-1185">Reference proteome</keyword>
<dbReference type="PANTHER" id="PTHR43433:SF5">
    <property type="entry name" value="AB HYDROLASE-1 DOMAIN-CONTAINING PROTEIN"/>
    <property type="match status" value="1"/>
</dbReference>
<evidence type="ECO:0000313" key="3">
    <source>
        <dbReference type="EMBL" id="CAK0787655.1"/>
    </source>
</evidence>
<dbReference type="SUPFAM" id="SSF53474">
    <property type="entry name" value="alpha/beta-Hydrolases"/>
    <property type="match status" value="1"/>
</dbReference>
<sequence length="370" mass="41215">MPYHRVGLGSEAVDLYYEVKGALGSDQLAIQKDDRPRVVMIMGLACTMGGWNPQLDELLAEDEHGRPLTQVLVMDNRGVGRSSMPRNRRAYTSTSMAFDVLCIMEHLGWSREVHVVGHSMGAMIATRLAALAPGKLASLTLISTTSGGFQIIPRSWRAVKYALQLARAKTPEDRAKVDLKLHFMARTLDEPDKKYGRTRRELLHEEYVEGSKRGGIGQPKDGFEGQLHAVWKHRVSKREAATIVQAQIPVLVLHGRHDILAMPCFGEQLAHRLSAPCVMLEGAHFLTRERGPEVNQLIKHVVLHGRRLHETRHRYLDINPLPAGLERLSAPRSPTTPLDQQSFKTPFSMELPEASPPVSRVSSGAYLLTS</sequence>
<dbReference type="GO" id="GO:0003824">
    <property type="term" value="F:catalytic activity"/>
    <property type="evidence" value="ECO:0007669"/>
    <property type="project" value="InterPro"/>
</dbReference>
<dbReference type="PANTHER" id="PTHR43433">
    <property type="entry name" value="HYDROLASE, ALPHA/BETA FOLD FAMILY PROTEIN"/>
    <property type="match status" value="1"/>
</dbReference>